<dbReference type="EMBL" id="QFYP01000001">
    <property type="protein sequence ID" value="RAK59597.1"/>
    <property type="molecule type" value="Genomic_DNA"/>
</dbReference>
<evidence type="ECO:0000313" key="1">
    <source>
        <dbReference type="EMBL" id="RAK59597.1"/>
    </source>
</evidence>
<sequence>MISRIGTFANATALIAASLKVQAKVADQQAQQASGYKSTTFSGLSGDAAKLLDLTGQSARLTADNASANAAASMVQAAYSAVTNITDLATTIRSQLAAAISGANNGTGASAITGQSAANWLSTLQSELNTEVGGVYVFGGQASNAAPVDFTTPAYNPAGAPASPDTSYYLGSDTTRTLTTSQGVSVSLSAPASASGFEQLARALSLIAANPSDPATLQAAYDSVGTATSGLASTQAMISNQASSLDMLVTNNQAKITTLDNLASTVDGADLATATVLVTQYQTQLDALYSAIGKLSADNILKYI</sequence>
<organism evidence="1 2">
    <name type="scientific">Phenylobacterium hankyongense</name>
    <dbReference type="NCBI Taxonomy" id="1813876"/>
    <lineage>
        <taxon>Bacteria</taxon>
        <taxon>Pseudomonadati</taxon>
        <taxon>Pseudomonadota</taxon>
        <taxon>Alphaproteobacteria</taxon>
        <taxon>Caulobacterales</taxon>
        <taxon>Caulobacteraceae</taxon>
        <taxon>Phenylobacterium</taxon>
    </lineage>
</organism>
<keyword evidence="2" id="KW-1185">Reference proteome</keyword>
<dbReference type="Proteomes" id="UP000249842">
    <property type="component" value="Unassembled WGS sequence"/>
</dbReference>
<comment type="caution">
    <text evidence="1">The sequence shown here is derived from an EMBL/GenBank/DDBJ whole genome shotgun (WGS) entry which is preliminary data.</text>
</comment>
<keyword evidence="1" id="KW-0966">Cell projection</keyword>
<dbReference type="GO" id="GO:0005198">
    <property type="term" value="F:structural molecule activity"/>
    <property type="evidence" value="ECO:0007669"/>
    <property type="project" value="InterPro"/>
</dbReference>
<dbReference type="SUPFAM" id="SSF64518">
    <property type="entry name" value="Phase 1 flagellin"/>
    <property type="match status" value="1"/>
</dbReference>
<dbReference type="PANTHER" id="PTHR42792:SF1">
    <property type="entry name" value="FLAGELLAR HOOK-ASSOCIATED PROTEIN 3"/>
    <property type="match status" value="1"/>
</dbReference>
<dbReference type="OrthoDB" id="9758307at2"/>
<protein>
    <submittedName>
        <fullName evidence="1">Flagellar biosynthesis protein FlgL</fullName>
    </submittedName>
</protein>
<keyword evidence="1" id="KW-0282">Flagellum</keyword>
<gene>
    <name evidence="1" type="ORF">DJ021_07170</name>
</gene>
<dbReference type="GO" id="GO:0009288">
    <property type="term" value="C:bacterial-type flagellum"/>
    <property type="evidence" value="ECO:0007669"/>
    <property type="project" value="InterPro"/>
</dbReference>
<accession>A0A328AYC6</accession>
<dbReference type="PANTHER" id="PTHR42792">
    <property type="entry name" value="FLAGELLIN"/>
    <property type="match status" value="1"/>
</dbReference>
<name>A0A328AYC6_9CAUL</name>
<proteinExistence type="predicted"/>
<evidence type="ECO:0000313" key="2">
    <source>
        <dbReference type="Proteomes" id="UP000249842"/>
    </source>
</evidence>
<dbReference type="Gene3D" id="1.20.1330.10">
    <property type="entry name" value="f41 fragment of flagellin, N-terminal domain"/>
    <property type="match status" value="1"/>
</dbReference>
<keyword evidence="1" id="KW-0969">Cilium</keyword>
<dbReference type="InterPro" id="IPR001492">
    <property type="entry name" value="Flagellin"/>
</dbReference>
<dbReference type="AlphaFoldDB" id="A0A328AYC6"/>
<dbReference type="NCBIfam" id="NF006489">
    <property type="entry name" value="PRK08913.1"/>
    <property type="match status" value="1"/>
</dbReference>
<dbReference type="RefSeq" id="WP_111456890.1">
    <property type="nucleotide sequence ID" value="NZ_QFYP01000001.1"/>
</dbReference>
<reference evidence="2" key="1">
    <citation type="submission" date="2018-05" db="EMBL/GenBank/DDBJ databases">
        <authorList>
            <person name="Li X."/>
        </authorList>
    </citation>
    <scope>NUCLEOTIDE SEQUENCE [LARGE SCALE GENOMIC DNA]</scope>
    <source>
        <strain evidence="2">HKS-05</strain>
    </source>
</reference>